<dbReference type="Pfam" id="PF00149">
    <property type="entry name" value="Metallophos"/>
    <property type="match status" value="1"/>
</dbReference>
<comment type="catalytic activity">
    <reaction evidence="15">
        <text>ADP-D-ribose + H2O = D-ribose 5-phosphate + AMP + 2 H(+)</text>
        <dbReference type="Rhea" id="RHEA:10412"/>
        <dbReference type="ChEBI" id="CHEBI:15377"/>
        <dbReference type="ChEBI" id="CHEBI:15378"/>
        <dbReference type="ChEBI" id="CHEBI:57967"/>
        <dbReference type="ChEBI" id="CHEBI:78346"/>
        <dbReference type="ChEBI" id="CHEBI:456215"/>
        <dbReference type="EC" id="3.6.1.53"/>
    </reaction>
</comment>
<evidence type="ECO:0000256" key="5">
    <source>
        <dbReference type="ARBA" id="ARBA00012453"/>
    </source>
</evidence>
<evidence type="ECO:0000313" key="18">
    <source>
        <dbReference type="EMBL" id="KAF4106935.1"/>
    </source>
</evidence>
<dbReference type="GO" id="GO:0047631">
    <property type="term" value="F:ADP-ribose diphosphatase activity"/>
    <property type="evidence" value="ECO:0007669"/>
    <property type="project" value="UniProtKB-EC"/>
</dbReference>
<organism evidence="18 19">
    <name type="scientific">Onychostoma macrolepis</name>
    <dbReference type="NCBI Taxonomy" id="369639"/>
    <lineage>
        <taxon>Eukaryota</taxon>
        <taxon>Metazoa</taxon>
        <taxon>Chordata</taxon>
        <taxon>Craniata</taxon>
        <taxon>Vertebrata</taxon>
        <taxon>Euteleostomi</taxon>
        <taxon>Actinopterygii</taxon>
        <taxon>Neopterygii</taxon>
        <taxon>Teleostei</taxon>
        <taxon>Ostariophysi</taxon>
        <taxon>Cypriniformes</taxon>
        <taxon>Cyprinidae</taxon>
        <taxon>Acrossocheilinae</taxon>
        <taxon>Onychostoma</taxon>
    </lineage>
</organism>
<dbReference type="GO" id="GO:0047734">
    <property type="term" value="F:CDP-glycerol diphosphatase activity"/>
    <property type="evidence" value="ECO:0007669"/>
    <property type="project" value="UniProtKB-EC"/>
</dbReference>
<evidence type="ECO:0000256" key="14">
    <source>
        <dbReference type="ARBA" id="ARBA00047636"/>
    </source>
</evidence>
<dbReference type="InterPro" id="IPR004843">
    <property type="entry name" value="Calcineurin-like_PHP"/>
</dbReference>
<comment type="cofactor">
    <cofactor evidence="1">
        <name>Mg(2+)</name>
        <dbReference type="ChEBI" id="CHEBI:18420"/>
    </cofactor>
</comment>
<evidence type="ECO:0000259" key="17">
    <source>
        <dbReference type="Pfam" id="PF00149"/>
    </source>
</evidence>
<evidence type="ECO:0000256" key="13">
    <source>
        <dbReference type="ARBA" id="ARBA00047486"/>
    </source>
</evidence>
<keyword evidence="10" id="KW-0862">Zinc</keyword>
<dbReference type="Gene3D" id="3.60.21.10">
    <property type="match status" value="1"/>
</dbReference>
<comment type="similarity">
    <text evidence="2">Belongs to the ADPRibase-Mn family.</text>
</comment>
<evidence type="ECO:0000256" key="12">
    <source>
        <dbReference type="ARBA" id="ARBA00032579"/>
    </source>
</evidence>
<proteinExistence type="inferred from homology"/>
<feature type="domain" description="Calcineurin-like phosphoesterase" evidence="17">
    <location>
        <begin position="70"/>
        <end position="327"/>
    </location>
</feature>
<dbReference type="PANTHER" id="PTHR16509:SF1">
    <property type="entry name" value="MANGANESE-DEPENDENT ADP-RIBOSE_CDP-ALCOHOL DIPHOSPHATASE"/>
    <property type="match status" value="1"/>
</dbReference>
<evidence type="ECO:0000256" key="1">
    <source>
        <dbReference type="ARBA" id="ARBA00001946"/>
    </source>
</evidence>
<dbReference type="EC" id="3.6.1.13" evidence="5"/>
<sequence>MKCKFLKKLDKLSQCYRHTGHLLSSVHGPALAIPIWRKAAKGDDTRDNFLSNVTARRAAMEDRAPPVFAFGIIADIQYADIEDGLNYLRTRKRFYRSSLQLLRNATRRWEEQRVRCVLQLGDIIDGFNKSRSASEQALDTVIGEFDKSSADVHHVWGNHEFYNFSRETLLASPLNSAAKAGSGSDLLADGIYAYEFSPAPGFRFVLLDAYDISVIGRDESSEKHKRSLKLLQEHNSNPDLNQPPVFNGLEQRFVKFNGGFSQEQLLWLDEVLTLADQKQERVTVCSHLPVHPCVTDPICLAWNYDAMQSVLRSHKSVVCFMAGHDHDGGYYMDESGVHHITLEGVIETCPDSNAFGTVYVYEDQMVLKGNGRISDMVLKYP</sequence>
<comment type="catalytic activity">
    <reaction evidence="13">
        <text>CDP-glycerol + H2O = sn-glycerol 3-phosphate + CMP + 2 H(+)</text>
        <dbReference type="Rhea" id="RHEA:21692"/>
        <dbReference type="ChEBI" id="CHEBI:15377"/>
        <dbReference type="ChEBI" id="CHEBI:15378"/>
        <dbReference type="ChEBI" id="CHEBI:57597"/>
        <dbReference type="ChEBI" id="CHEBI:58311"/>
        <dbReference type="ChEBI" id="CHEBI:60377"/>
        <dbReference type="EC" id="3.6.1.16"/>
    </reaction>
</comment>
<evidence type="ECO:0000313" key="19">
    <source>
        <dbReference type="Proteomes" id="UP000579812"/>
    </source>
</evidence>
<dbReference type="PANTHER" id="PTHR16509">
    <property type="match status" value="1"/>
</dbReference>
<dbReference type="InterPro" id="IPR029052">
    <property type="entry name" value="Metallo-depent_PP-like"/>
</dbReference>
<evidence type="ECO:0000256" key="7">
    <source>
        <dbReference type="ARBA" id="ARBA00016378"/>
    </source>
</evidence>
<dbReference type="EMBL" id="JAAMOB010000012">
    <property type="protein sequence ID" value="KAF4106935.1"/>
    <property type="molecule type" value="Genomic_DNA"/>
</dbReference>
<accession>A0A7J6CK36</accession>
<protein>
    <recommendedName>
        <fullName evidence="7">Manganese-dependent ADP-ribose/CDP-alcohol diphosphatase</fullName>
        <ecNumber evidence="5">3.6.1.13</ecNumber>
        <ecNumber evidence="4">3.6.1.16</ecNumber>
        <ecNumber evidence="6">3.6.1.53</ecNumber>
    </recommendedName>
    <alternativeName>
        <fullName evidence="12">ADPRibase-Mn</fullName>
    </alternativeName>
    <alternativeName>
        <fullName evidence="11">CDP-choline phosphohydrolase</fullName>
    </alternativeName>
</protein>
<evidence type="ECO:0000256" key="16">
    <source>
        <dbReference type="ARBA" id="ARBA00049546"/>
    </source>
</evidence>
<dbReference type="AlphaFoldDB" id="A0A7J6CK36"/>
<evidence type="ECO:0000256" key="9">
    <source>
        <dbReference type="ARBA" id="ARBA00022801"/>
    </source>
</evidence>
<dbReference type="EC" id="3.6.1.16" evidence="4"/>
<comment type="catalytic activity">
    <reaction evidence="14">
        <text>CDP-choline + H2O = phosphocholine + CMP + 2 H(+)</text>
        <dbReference type="Rhea" id="RHEA:32487"/>
        <dbReference type="ChEBI" id="CHEBI:15377"/>
        <dbReference type="ChEBI" id="CHEBI:15378"/>
        <dbReference type="ChEBI" id="CHEBI:58779"/>
        <dbReference type="ChEBI" id="CHEBI:60377"/>
        <dbReference type="ChEBI" id="CHEBI:295975"/>
        <dbReference type="EC" id="3.6.1.53"/>
    </reaction>
</comment>
<keyword evidence="8" id="KW-0479">Metal-binding</keyword>
<dbReference type="GO" id="GO:0030145">
    <property type="term" value="F:manganese ion binding"/>
    <property type="evidence" value="ECO:0007669"/>
    <property type="project" value="TreeGrafter"/>
</dbReference>
<evidence type="ECO:0000256" key="15">
    <source>
        <dbReference type="ARBA" id="ARBA00047894"/>
    </source>
</evidence>
<comment type="catalytic activity">
    <reaction evidence="16">
        <text>ADP-D-ribose + H2O = D-ribose 5-phosphate + AMP + 2 H(+)</text>
        <dbReference type="Rhea" id="RHEA:10412"/>
        <dbReference type="ChEBI" id="CHEBI:15377"/>
        <dbReference type="ChEBI" id="CHEBI:15378"/>
        <dbReference type="ChEBI" id="CHEBI:57967"/>
        <dbReference type="ChEBI" id="CHEBI:78346"/>
        <dbReference type="ChEBI" id="CHEBI:456215"/>
        <dbReference type="EC" id="3.6.1.13"/>
    </reaction>
</comment>
<evidence type="ECO:0000256" key="3">
    <source>
        <dbReference type="ARBA" id="ARBA00011245"/>
    </source>
</evidence>
<dbReference type="CDD" id="cd07396">
    <property type="entry name" value="MPP_Nbla03831"/>
    <property type="match status" value="1"/>
</dbReference>
<evidence type="ECO:0000256" key="2">
    <source>
        <dbReference type="ARBA" id="ARBA00006362"/>
    </source>
</evidence>
<name>A0A7J6CK36_9TELE</name>
<comment type="caution">
    <text evidence="18">The sequence shown here is derived from an EMBL/GenBank/DDBJ whole genome shotgun (WGS) entry which is preliminary data.</text>
</comment>
<evidence type="ECO:0000256" key="4">
    <source>
        <dbReference type="ARBA" id="ARBA00012443"/>
    </source>
</evidence>
<comment type="subunit">
    <text evidence="3">Monomer.</text>
</comment>
<evidence type="ECO:0000256" key="8">
    <source>
        <dbReference type="ARBA" id="ARBA00022723"/>
    </source>
</evidence>
<evidence type="ECO:0000256" key="11">
    <source>
        <dbReference type="ARBA" id="ARBA00030848"/>
    </source>
</evidence>
<dbReference type="SUPFAM" id="SSF56300">
    <property type="entry name" value="Metallo-dependent phosphatases"/>
    <property type="match status" value="1"/>
</dbReference>
<reference evidence="18 19" key="1">
    <citation type="submission" date="2020-04" db="EMBL/GenBank/DDBJ databases">
        <title>Chromosome-level genome assembly of a cyprinid fish Onychostoma macrolepis by integration of Nanopore Sequencing, Bionano and Hi-C technology.</title>
        <authorList>
            <person name="Wang D."/>
        </authorList>
    </citation>
    <scope>NUCLEOTIDE SEQUENCE [LARGE SCALE GENOMIC DNA]</scope>
    <source>
        <strain evidence="18">SWU-2019</strain>
        <tissue evidence="18">Muscle</tissue>
    </source>
</reference>
<dbReference type="GO" id="GO:0008663">
    <property type="term" value="F:2',3'-cyclic-nucleotide 2'-phosphodiesterase activity"/>
    <property type="evidence" value="ECO:0007669"/>
    <property type="project" value="TreeGrafter"/>
</dbReference>
<gene>
    <name evidence="18" type="ORF">G5714_012925</name>
</gene>
<dbReference type="OrthoDB" id="9675250at2759"/>
<evidence type="ECO:0000256" key="10">
    <source>
        <dbReference type="ARBA" id="ARBA00022833"/>
    </source>
</evidence>
<keyword evidence="9" id="KW-0378">Hydrolase</keyword>
<dbReference type="EC" id="3.6.1.53" evidence="6"/>
<keyword evidence="19" id="KW-1185">Reference proteome</keyword>
<dbReference type="Proteomes" id="UP000579812">
    <property type="component" value="Unassembled WGS sequence"/>
</dbReference>
<evidence type="ECO:0000256" key="6">
    <source>
        <dbReference type="ARBA" id="ARBA00012529"/>
    </source>
</evidence>
<dbReference type="InterPro" id="IPR041869">
    <property type="entry name" value="MPP_ADPRM"/>
</dbReference>